<proteinExistence type="predicted"/>
<name>A0A5R8ZWJ3_PSENT</name>
<dbReference type="RefSeq" id="WP_138215946.1">
    <property type="nucleotide sequence ID" value="NZ_VASG01000007.1"/>
</dbReference>
<accession>A0A5R8ZWJ3</accession>
<evidence type="ECO:0000313" key="1">
    <source>
        <dbReference type="EMBL" id="TLP70788.1"/>
    </source>
</evidence>
<protein>
    <submittedName>
        <fullName evidence="1">Uncharacterized protein</fullName>
    </submittedName>
</protein>
<reference evidence="1 2" key="1">
    <citation type="submission" date="2019-05" db="EMBL/GenBank/DDBJ databases">
        <authorList>
            <person name="Moore K."/>
            <person name="O'Neill P."/>
            <person name="Farbos A."/>
            <person name="Studholme D.J."/>
        </authorList>
    </citation>
    <scope>NUCLEOTIDE SEQUENCE [LARGE SCALE GENOMIC DNA]</scope>
    <source>
        <strain evidence="1 2">DSM 9128</strain>
    </source>
</reference>
<dbReference type="EMBL" id="VASG01000007">
    <property type="protein sequence ID" value="TLP70788.1"/>
    <property type="molecule type" value="Genomic_DNA"/>
</dbReference>
<dbReference type="Proteomes" id="UP000307510">
    <property type="component" value="Unassembled WGS sequence"/>
</dbReference>
<gene>
    <name evidence="1" type="ORF">FEA48_23425</name>
</gene>
<sequence>MAKPNPFIPPGKDYGSVDTESRLRAVESFDLEQCRAALEVLGLQVTVEKKLRSRIRQLEKSANAGKEA</sequence>
<reference evidence="2" key="2">
    <citation type="submission" date="2019-06" db="EMBL/GenBank/DDBJ databases">
        <title>AzeR, a transcriptional regulator that responds to azelaic acid in Pseudomonas nitroreducens.</title>
        <authorList>
            <person name="Bez C."/>
            <person name="Javvadi S.G."/>
            <person name="Bertani I."/>
            <person name="Devescovi G."/>
            <person name="Studholme D.J."/>
            <person name="Geller A."/>
            <person name="Levy A."/>
            <person name="Venturi V."/>
        </authorList>
    </citation>
    <scope>NUCLEOTIDE SEQUENCE [LARGE SCALE GENOMIC DNA]</scope>
    <source>
        <strain evidence="2">DSM 9128</strain>
    </source>
</reference>
<dbReference type="AlphaFoldDB" id="A0A5R8ZWJ3"/>
<comment type="caution">
    <text evidence="1">The sequence shown here is derived from an EMBL/GenBank/DDBJ whole genome shotgun (WGS) entry which is preliminary data.</text>
</comment>
<evidence type="ECO:0000313" key="2">
    <source>
        <dbReference type="Proteomes" id="UP000307510"/>
    </source>
</evidence>
<organism evidence="1 2">
    <name type="scientific">Pseudomonas nitroreducens</name>
    <dbReference type="NCBI Taxonomy" id="46680"/>
    <lineage>
        <taxon>Bacteria</taxon>
        <taxon>Pseudomonadati</taxon>
        <taxon>Pseudomonadota</taxon>
        <taxon>Gammaproteobacteria</taxon>
        <taxon>Pseudomonadales</taxon>
        <taxon>Pseudomonadaceae</taxon>
        <taxon>Pseudomonas</taxon>
    </lineage>
</organism>